<protein>
    <submittedName>
        <fullName evidence="8">ATPase, F1 complex, OSCP/delta subunit</fullName>
    </submittedName>
</protein>
<sequence length="218" mass="23707">MLRRLSRAASARVAIERAYATATKGGAPVKEIRAPVQQFGTSGRYATALYVAATKAGNLKTVEGELEQLTSLVAKDLKFKQFLMDPAMKKSQKLAGVKEFCAGSKFTSTMSNFLEVMAENGRLKELQKIALRFEEQCMASRNEVKCVITTAQELTPAQLTKVTDSIKGHAPPGSTLKIDAIVDPRLIGGLTASIGEKYFDLSLMTTIKRYEDVIAAPL</sequence>
<dbReference type="AlphaFoldDB" id="A0A090M787"/>
<proteinExistence type="inferred from homology"/>
<dbReference type="HAMAP" id="MF_01416">
    <property type="entry name" value="ATP_synth_delta_bact"/>
    <property type="match status" value="1"/>
</dbReference>
<evidence type="ECO:0000313" key="8">
    <source>
        <dbReference type="EMBL" id="CEF97944.1"/>
    </source>
</evidence>
<dbReference type="GeneID" id="34945824"/>
<reference evidence="8 9" key="2">
    <citation type="journal article" date="2014" name="BMC Genomics">
        <title>An improved genome of the model marine alga Ostreococcus tauri unfolds by assessing Illumina de novo assemblies.</title>
        <authorList>
            <person name="Blanc-Mathieu R."/>
            <person name="Verhelst B."/>
            <person name="Derelle E."/>
            <person name="Rombauts S."/>
            <person name="Bouget F.Y."/>
            <person name="Carre I."/>
            <person name="Chateau A."/>
            <person name="Eyre-Walker A."/>
            <person name="Grimsley N."/>
            <person name="Moreau H."/>
            <person name="Piegu B."/>
            <person name="Rivals E."/>
            <person name="Schackwitz W."/>
            <person name="Van de Peer Y."/>
            <person name="Piganeau G."/>
        </authorList>
    </citation>
    <scope>NUCLEOTIDE SEQUENCE [LARGE SCALE GENOMIC DNA]</scope>
    <source>
        <strain evidence="9">OTTH 0595 / CCAP 157/2 / RCC745</strain>
    </source>
</reference>
<keyword evidence="9" id="KW-1185">Reference proteome</keyword>
<dbReference type="InParanoid" id="A0A090M787"/>
<dbReference type="NCBIfam" id="TIGR01145">
    <property type="entry name" value="ATP_synt_delta"/>
    <property type="match status" value="1"/>
</dbReference>
<evidence type="ECO:0000313" key="9">
    <source>
        <dbReference type="Proteomes" id="UP000009170"/>
    </source>
</evidence>
<dbReference type="GO" id="GO:0016020">
    <property type="term" value="C:membrane"/>
    <property type="evidence" value="ECO:0007669"/>
    <property type="project" value="UniProtKB-SubCell"/>
</dbReference>
<keyword evidence="7" id="KW-0066">ATP synthesis</keyword>
<evidence type="ECO:0000256" key="1">
    <source>
        <dbReference type="ARBA" id="ARBA00004370"/>
    </source>
</evidence>
<dbReference type="InterPro" id="IPR026015">
    <property type="entry name" value="ATP_synth_OSCP/delta_N_sf"/>
</dbReference>
<dbReference type="GO" id="GO:0046933">
    <property type="term" value="F:proton-transporting ATP synthase activity, rotational mechanism"/>
    <property type="evidence" value="ECO:0007669"/>
    <property type="project" value="InterPro"/>
</dbReference>
<accession>A0A090M787</accession>
<comment type="similarity">
    <text evidence="2">Belongs to the ATPase delta chain family.</text>
</comment>
<keyword evidence="4" id="KW-0375">Hydrogen ion transport</keyword>
<gene>
    <name evidence="8" type="ORF">OT_ostta05g01970</name>
</gene>
<dbReference type="RefSeq" id="XP_022838983.1">
    <property type="nucleotide sequence ID" value="XM_022984231.1"/>
</dbReference>
<dbReference type="PRINTS" id="PR00125">
    <property type="entry name" value="ATPASEDELTA"/>
</dbReference>
<dbReference type="InterPro" id="IPR000711">
    <property type="entry name" value="ATPase_OSCP/dsu"/>
</dbReference>
<dbReference type="KEGG" id="ota:OT_ostta05g01970"/>
<organism evidence="8 9">
    <name type="scientific">Ostreococcus tauri</name>
    <name type="common">Marine green alga</name>
    <dbReference type="NCBI Taxonomy" id="70448"/>
    <lineage>
        <taxon>Eukaryota</taxon>
        <taxon>Viridiplantae</taxon>
        <taxon>Chlorophyta</taxon>
        <taxon>Mamiellophyceae</taxon>
        <taxon>Mamiellales</taxon>
        <taxon>Bathycoccaceae</taxon>
        <taxon>Ostreococcus</taxon>
    </lineage>
</organism>
<dbReference type="PANTHER" id="PTHR11910">
    <property type="entry name" value="ATP SYNTHASE DELTA CHAIN"/>
    <property type="match status" value="1"/>
</dbReference>
<dbReference type="STRING" id="70448.A0A090M787"/>
<dbReference type="FunCoup" id="A0A090M787">
    <property type="interactions" value="1531"/>
</dbReference>
<keyword evidence="5" id="KW-0406">Ion transport</keyword>
<name>A0A090M787_OSTTA</name>
<evidence type="ECO:0000256" key="3">
    <source>
        <dbReference type="ARBA" id="ARBA00022448"/>
    </source>
</evidence>
<keyword evidence="3" id="KW-0813">Transport</keyword>
<comment type="subcellular location">
    <subcellularLocation>
        <location evidence="1">Membrane</location>
    </subcellularLocation>
</comment>
<dbReference type="Pfam" id="PF00213">
    <property type="entry name" value="OSCP"/>
    <property type="match status" value="1"/>
</dbReference>
<dbReference type="OrthoDB" id="496179at2759"/>
<evidence type="ECO:0000256" key="5">
    <source>
        <dbReference type="ARBA" id="ARBA00023065"/>
    </source>
</evidence>
<keyword evidence="6" id="KW-0472">Membrane</keyword>
<dbReference type="Gene3D" id="1.10.520.20">
    <property type="entry name" value="N-terminal domain of the delta subunit of the F1F0-ATP synthase"/>
    <property type="match status" value="1"/>
</dbReference>
<evidence type="ECO:0000256" key="7">
    <source>
        <dbReference type="ARBA" id="ARBA00023310"/>
    </source>
</evidence>
<evidence type="ECO:0000256" key="2">
    <source>
        <dbReference type="ARBA" id="ARBA00007046"/>
    </source>
</evidence>
<reference evidence="9" key="1">
    <citation type="journal article" date="2006" name="Proc. Natl. Acad. Sci. U.S.A.">
        <title>Genome analysis of the smallest free-living eukaryote Ostreococcus tauri unveils many unique features.</title>
        <authorList>
            <person name="Derelle E."/>
            <person name="Ferraz C."/>
            <person name="Rombauts S."/>
            <person name="Rouze P."/>
            <person name="Worden A.Z."/>
            <person name="Robbens S."/>
            <person name="Partensky F."/>
            <person name="Degroeve S."/>
            <person name="Echeynie S."/>
            <person name="Cooke R."/>
            <person name="Saeys Y."/>
            <person name="Wuyts J."/>
            <person name="Jabbari K."/>
            <person name="Bowler C."/>
            <person name="Panaud O."/>
            <person name="Piegu B."/>
            <person name="Ball S.G."/>
            <person name="Ral J.-P."/>
            <person name="Bouget F.-Y."/>
            <person name="Piganeau G."/>
            <person name="De Baets B."/>
            <person name="Picard A."/>
            <person name="Delseny M."/>
            <person name="Demaille J."/>
            <person name="Van de Peer Y."/>
            <person name="Moreau H."/>
        </authorList>
    </citation>
    <scope>NUCLEOTIDE SEQUENCE [LARGE SCALE GENOMIC DNA]</scope>
    <source>
        <strain evidence="9">OTTH 0595 / CCAP 157/2 / RCC745</strain>
    </source>
</reference>
<evidence type="ECO:0000256" key="4">
    <source>
        <dbReference type="ARBA" id="ARBA00022781"/>
    </source>
</evidence>
<dbReference type="EMBL" id="CAID01000005">
    <property type="protein sequence ID" value="CEF97944.1"/>
    <property type="molecule type" value="Genomic_DNA"/>
</dbReference>
<comment type="caution">
    <text evidence="8">The sequence shown here is derived from an EMBL/GenBank/DDBJ whole genome shotgun (WGS) entry which is preliminary data.</text>
</comment>
<dbReference type="Proteomes" id="UP000009170">
    <property type="component" value="Unassembled WGS sequence"/>
</dbReference>
<evidence type="ECO:0000256" key="6">
    <source>
        <dbReference type="ARBA" id="ARBA00023136"/>
    </source>
</evidence>
<dbReference type="SUPFAM" id="SSF47928">
    <property type="entry name" value="N-terminal domain of the delta subunit of the F1F0-ATP synthase"/>
    <property type="match status" value="1"/>
</dbReference>